<evidence type="ECO:0000256" key="1">
    <source>
        <dbReference type="ARBA" id="ARBA00022475"/>
    </source>
</evidence>
<evidence type="ECO:0000256" key="3">
    <source>
        <dbReference type="ARBA" id="ARBA00022989"/>
    </source>
</evidence>
<evidence type="ECO:0000256" key="4">
    <source>
        <dbReference type="ARBA" id="ARBA00023136"/>
    </source>
</evidence>
<feature type="transmembrane region" description="Helical" evidence="5">
    <location>
        <begin position="73"/>
        <end position="96"/>
    </location>
</feature>
<feature type="transmembrane region" description="Helical" evidence="5">
    <location>
        <begin position="32"/>
        <end position="53"/>
    </location>
</feature>
<evidence type="ECO:0000313" key="8">
    <source>
        <dbReference type="Proteomes" id="UP000193990"/>
    </source>
</evidence>
<dbReference type="EMBL" id="LQOK01000025">
    <property type="protein sequence ID" value="ORV00158.1"/>
    <property type="molecule type" value="Genomic_DNA"/>
</dbReference>
<keyword evidence="2 5" id="KW-0812">Transmembrane</keyword>
<dbReference type="AlphaFoldDB" id="A0A1X1R5W8"/>
<evidence type="ECO:0000313" key="7">
    <source>
        <dbReference type="EMBL" id="ORV00158.1"/>
    </source>
</evidence>
<evidence type="ECO:0000259" key="6">
    <source>
        <dbReference type="Pfam" id="PF06305"/>
    </source>
</evidence>
<name>A0A1X1R5W8_MYCBE</name>
<keyword evidence="1" id="KW-1003">Cell membrane</keyword>
<keyword evidence="8" id="KW-1185">Reference proteome</keyword>
<dbReference type="STRING" id="56425.AWB93_10080"/>
<organism evidence="7 8">
    <name type="scientific">Mycobacterium bohemicum</name>
    <dbReference type="NCBI Taxonomy" id="56425"/>
    <lineage>
        <taxon>Bacteria</taxon>
        <taxon>Bacillati</taxon>
        <taxon>Actinomycetota</taxon>
        <taxon>Actinomycetes</taxon>
        <taxon>Mycobacteriales</taxon>
        <taxon>Mycobacteriaceae</taxon>
        <taxon>Mycobacterium</taxon>
    </lineage>
</organism>
<comment type="caution">
    <text evidence="7">The sequence shown here is derived from an EMBL/GenBank/DDBJ whole genome shotgun (WGS) entry which is preliminary data.</text>
</comment>
<sequence length="109" mass="11711">MSTQPSVPPKQPVESAPALTARTNRPSFTRLAAAWWFLVVGLLILIVLLVFVAQNTESVTAHFLMLHWNLPVGVGYLLAAVAGAATTVLVGAARMIQLRRAAKKGIRPL</sequence>
<dbReference type="Proteomes" id="UP000193990">
    <property type="component" value="Unassembled WGS sequence"/>
</dbReference>
<protein>
    <recommendedName>
        <fullName evidence="6">Lipopolysaccharide assembly protein A domain-containing protein</fullName>
    </recommendedName>
</protein>
<feature type="domain" description="Lipopolysaccharide assembly protein A" evidence="6">
    <location>
        <begin position="54"/>
        <end position="104"/>
    </location>
</feature>
<evidence type="ECO:0000256" key="2">
    <source>
        <dbReference type="ARBA" id="ARBA00022692"/>
    </source>
</evidence>
<dbReference type="GO" id="GO:0005886">
    <property type="term" value="C:plasma membrane"/>
    <property type="evidence" value="ECO:0007669"/>
    <property type="project" value="InterPro"/>
</dbReference>
<proteinExistence type="predicted"/>
<dbReference type="InterPro" id="IPR010445">
    <property type="entry name" value="LapA_dom"/>
</dbReference>
<dbReference type="RefSeq" id="WP_085180680.1">
    <property type="nucleotide sequence ID" value="NZ_JACKSV010000074.1"/>
</dbReference>
<keyword evidence="4 5" id="KW-0472">Membrane</keyword>
<dbReference type="Pfam" id="PF06305">
    <property type="entry name" value="LapA_dom"/>
    <property type="match status" value="1"/>
</dbReference>
<keyword evidence="3 5" id="KW-1133">Transmembrane helix</keyword>
<gene>
    <name evidence="7" type="ORF">AWB93_10080</name>
</gene>
<accession>A0A1X1R5W8</accession>
<evidence type="ECO:0000256" key="5">
    <source>
        <dbReference type="SAM" id="Phobius"/>
    </source>
</evidence>
<reference evidence="7 8" key="1">
    <citation type="submission" date="2016-01" db="EMBL/GenBank/DDBJ databases">
        <title>The new phylogeny of the genus Mycobacterium.</title>
        <authorList>
            <person name="Tarcisio F."/>
            <person name="Conor M."/>
            <person name="Antonella G."/>
            <person name="Elisabetta G."/>
            <person name="Giulia F.S."/>
            <person name="Sara T."/>
            <person name="Anna F."/>
            <person name="Clotilde B."/>
            <person name="Roberto B."/>
            <person name="Veronica D.S."/>
            <person name="Fabio R."/>
            <person name="Monica P."/>
            <person name="Olivier J."/>
            <person name="Enrico T."/>
            <person name="Nicola S."/>
        </authorList>
    </citation>
    <scope>NUCLEOTIDE SEQUENCE [LARGE SCALE GENOMIC DNA]</scope>
    <source>
        <strain evidence="7 8">DSM 44277</strain>
    </source>
</reference>